<protein>
    <submittedName>
        <fullName evidence="2">VOC family protein</fullName>
    </submittedName>
</protein>
<evidence type="ECO:0000313" key="2">
    <source>
        <dbReference type="EMBL" id="TFD34221.1"/>
    </source>
</evidence>
<dbReference type="Gene3D" id="3.10.180.10">
    <property type="entry name" value="2,3-Dihydroxybiphenyl 1,2-Dioxygenase, domain 1"/>
    <property type="match status" value="1"/>
</dbReference>
<dbReference type="PROSITE" id="PS51819">
    <property type="entry name" value="VOC"/>
    <property type="match status" value="1"/>
</dbReference>
<sequence>MFTSSDAFSSFSVDDIDTAKRFYGDTLGLDVRDGMMGNLEVRLGNSAQVFIYAKPDHVPATFTVLNFVTDDVEKTVDELNVRGVTTKIYGDDDLADMPPNDAKGIMRGDENRAEIAWFTDPAGNVLAVVAASV</sequence>
<comment type="caution">
    <text evidence="2">The sequence shown here is derived from an EMBL/GenBank/DDBJ whole genome shotgun (WGS) entry which is preliminary data.</text>
</comment>
<keyword evidence="3" id="KW-1185">Reference proteome</keyword>
<accession>A0A4Y8JYF8</accession>
<dbReference type="Proteomes" id="UP000297472">
    <property type="component" value="Unassembled WGS sequence"/>
</dbReference>
<proteinExistence type="predicted"/>
<dbReference type="AlphaFoldDB" id="A0A4Y8JYF8"/>
<dbReference type="Pfam" id="PF00903">
    <property type="entry name" value="Glyoxalase"/>
    <property type="match status" value="1"/>
</dbReference>
<gene>
    <name evidence="2" type="ORF">E3T49_00680</name>
</gene>
<organism evidence="2 3">
    <name type="scientific">Cryobacterium cryoconiti</name>
    <dbReference type="NCBI Taxonomy" id="1259239"/>
    <lineage>
        <taxon>Bacteria</taxon>
        <taxon>Bacillati</taxon>
        <taxon>Actinomycetota</taxon>
        <taxon>Actinomycetes</taxon>
        <taxon>Micrococcales</taxon>
        <taxon>Microbacteriaceae</taxon>
        <taxon>Cryobacterium</taxon>
    </lineage>
</organism>
<dbReference type="SUPFAM" id="SSF54593">
    <property type="entry name" value="Glyoxalase/Bleomycin resistance protein/Dihydroxybiphenyl dioxygenase"/>
    <property type="match status" value="1"/>
</dbReference>
<reference evidence="2 3" key="1">
    <citation type="submission" date="2019-03" db="EMBL/GenBank/DDBJ databases">
        <title>Genomics of glacier-inhabiting Cryobacterium strains.</title>
        <authorList>
            <person name="Liu Q."/>
            <person name="Xin Y.-H."/>
        </authorList>
    </citation>
    <scope>NUCLEOTIDE SEQUENCE [LARGE SCALE GENOMIC DNA]</scope>
    <source>
        <strain evidence="2 3">TMT1-51</strain>
    </source>
</reference>
<name>A0A4Y8JYF8_9MICO</name>
<evidence type="ECO:0000313" key="3">
    <source>
        <dbReference type="Proteomes" id="UP000297472"/>
    </source>
</evidence>
<dbReference type="InterPro" id="IPR004360">
    <property type="entry name" value="Glyas_Fos-R_dOase_dom"/>
</dbReference>
<dbReference type="EMBL" id="SOHA01000001">
    <property type="protein sequence ID" value="TFD34221.1"/>
    <property type="molecule type" value="Genomic_DNA"/>
</dbReference>
<dbReference type="RefSeq" id="WP_134422493.1">
    <property type="nucleotide sequence ID" value="NZ_SOHA01000001.1"/>
</dbReference>
<dbReference type="InterPro" id="IPR037523">
    <property type="entry name" value="VOC_core"/>
</dbReference>
<feature type="domain" description="VOC" evidence="1">
    <location>
        <begin position="4"/>
        <end position="131"/>
    </location>
</feature>
<evidence type="ECO:0000259" key="1">
    <source>
        <dbReference type="PROSITE" id="PS51819"/>
    </source>
</evidence>
<dbReference type="OrthoDB" id="9804907at2"/>
<dbReference type="InterPro" id="IPR029068">
    <property type="entry name" value="Glyas_Bleomycin-R_OHBP_Dase"/>
</dbReference>